<gene>
    <name evidence="17" type="primary">uppP</name>
    <name evidence="18" type="ORF">EDD58_101197</name>
</gene>
<feature type="transmembrane region" description="Helical" evidence="17">
    <location>
        <begin position="189"/>
        <end position="209"/>
    </location>
</feature>
<evidence type="ECO:0000256" key="10">
    <source>
        <dbReference type="ARBA" id="ARBA00022989"/>
    </source>
</evidence>
<feature type="transmembrane region" description="Helical" evidence="17">
    <location>
        <begin position="252"/>
        <end position="272"/>
    </location>
</feature>
<dbReference type="Proteomes" id="UP000294937">
    <property type="component" value="Unassembled WGS sequence"/>
</dbReference>
<keyword evidence="11 17" id="KW-0472">Membrane</keyword>
<evidence type="ECO:0000256" key="17">
    <source>
        <dbReference type="HAMAP-Rule" id="MF_01006"/>
    </source>
</evidence>
<evidence type="ECO:0000256" key="6">
    <source>
        <dbReference type="ARBA" id="ARBA00022692"/>
    </source>
</evidence>
<sequence>MDQILLWLKYLLLGIFQGFTEPIPVSSSGHLVIAQYFMGLDIEGLNFEVIVNFASLLAVLIIYREDLIRLSKNGVKHFSQPTAETKSDFHFILYLIVGTIPAGVLGVLFSDIIGSYLKGIQVIGVALIITGIALFLIRNYKGGRSENNLTIKDAIIVGLAQAIALIPGISRSGATIVAAMGLGMNQQTALRFSFLLYIPVSLGGMILGVKDLFNDPNMSQLLIPYIIAFIASFIMSYISLRWFMGIMERGKLIYFSIYCFIVGPTVILLSWLF</sequence>
<evidence type="ECO:0000256" key="11">
    <source>
        <dbReference type="ARBA" id="ARBA00023136"/>
    </source>
</evidence>
<keyword evidence="10 17" id="KW-1133">Transmembrane helix</keyword>
<reference evidence="18 19" key="1">
    <citation type="submission" date="2019-03" db="EMBL/GenBank/DDBJ databases">
        <title>Genomic Encyclopedia of Type Strains, Phase IV (KMG-IV): sequencing the most valuable type-strain genomes for metagenomic binning, comparative biology and taxonomic classification.</title>
        <authorList>
            <person name="Goeker M."/>
        </authorList>
    </citation>
    <scope>NUCLEOTIDE SEQUENCE [LARGE SCALE GENOMIC DNA]</scope>
    <source>
        <strain evidence="18 19">DSM 45707</strain>
    </source>
</reference>
<dbReference type="OrthoDB" id="9808289at2"/>
<keyword evidence="5 17" id="KW-1003">Cell membrane</keyword>
<feature type="transmembrane region" description="Helical" evidence="17">
    <location>
        <begin position="221"/>
        <end position="240"/>
    </location>
</feature>
<evidence type="ECO:0000256" key="7">
    <source>
        <dbReference type="ARBA" id="ARBA00022801"/>
    </source>
</evidence>
<protein>
    <recommendedName>
        <fullName evidence="4 17">Undecaprenyl-diphosphatase</fullName>
        <ecNumber evidence="3 17">3.6.1.27</ecNumber>
    </recommendedName>
    <alternativeName>
        <fullName evidence="15 17">Bacitracin resistance protein</fullName>
    </alternativeName>
    <alternativeName>
        <fullName evidence="14 17">Undecaprenyl pyrophosphate phosphatase</fullName>
    </alternativeName>
</protein>
<proteinExistence type="inferred from homology"/>
<evidence type="ECO:0000256" key="4">
    <source>
        <dbReference type="ARBA" id="ARBA00021581"/>
    </source>
</evidence>
<dbReference type="GO" id="GO:0005886">
    <property type="term" value="C:plasma membrane"/>
    <property type="evidence" value="ECO:0007669"/>
    <property type="project" value="UniProtKB-SubCell"/>
</dbReference>
<dbReference type="InterPro" id="IPR003824">
    <property type="entry name" value="UppP"/>
</dbReference>
<accession>A0A4R3LA49</accession>
<feature type="transmembrane region" description="Helical" evidence="17">
    <location>
        <begin position="149"/>
        <end position="169"/>
    </location>
</feature>
<feature type="transmembrane region" description="Helical" evidence="17">
    <location>
        <begin position="119"/>
        <end position="137"/>
    </location>
</feature>
<evidence type="ECO:0000256" key="8">
    <source>
        <dbReference type="ARBA" id="ARBA00022960"/>
    </source>
</evidence>
<dbReference type="EC" id="3.6.1.27" evidence="3 17"/>
<keyword evidence="19" id="KW-1185">Reference proteome</keyword>
<evidence type="ECO:0000256" key="2">
    <source>
        <dbReference type="ARBA" id="ARBA00010621"/>
    </source>
</evidence>
<evidence type="ECO:0000256" key="16">
    <source>
        <dbReference type="ARBA" id="ARBA00047594"/>
    </source>
</evidence>
<dbReference type="GO" id="GO:0009252">
    <property type="term" value="P:peptidoglycan biosynthetic process"/>
    <property type="evidence" value="ECO:0007669"/>
    <property type="project" value="UniProtKB-KW"/>
</dbReference>
<dbReference type="Pfam" id="PF02673">
    <property type="entry name" value="BacA"/>
    <property type="match status" value="1"/>
</dbReference>
<feature type="transmembrane region" description="Helical" evidence="17">
    <location>
        <begin position="91"/>
        <end position="113"/>
    </location>
</feature>
<dbReference type="EMBL" id="SMAG01000001">
    <property type="protein sequence ID" value="TCS96562.1"/>
    <property type="molecule type" value="Genomic_DNA"/>
</dbReference>
<comment type="subcellular location">
    <subcellularLocation>
        <location evidence="1 17">Cell membrane</location>
        <topology evidence="1 17">Multi-pass membrane protein</topology>
    </subcellularLocation>
</comment>
<dbReference type="AlphaFoldDB" id="A0A4R3LA49"/>
<dbReference type="PANTHER" id="PTHR30622">
    <property type="entry name" value="UNDECAPRENYL-DIPHOSPHATASE"/>
    <property type="match status" value="1"/>
</dbReference>
<dbReference type="GO" id="GO:0071555">
    <property type="term" value="P:cell wall organization"/>
    <property type="evidence" value="ECO:0007669"/>
    <property type="project" value="UniProtKB-KW"/>
</dbReference>
<dbReference type="GO" id="GO:0008360">
    <property type="term" value="P:regulation of cell shape"/>
    <property type="evidence" value="ECO:0007669"/>
    <property type="project" value="UniProtKB-KW"/>
</dbReference>
<comment type="catalytic activity">
    <reaction evidence="16 17">
        <text>di-trans,octa-cis-undecaprenyl diphosphate + H2O = di-trans,octa-cis-undecaprenyl phosphate + phosphate + H(+)</text>
        <dbReference type="Rhea" id="RHEA:28094"/>
        <dbReference type="ChEBI" id="CHEBI:15377"/>
        <dbReference type="ChEBI" id="CHEBI:15378"/>
        <dbReference type="ChEBI" id="CHEBI:43474"/>
        <dbReference type="ChEBI" id="CHEBI:58405"/>
        <dbReference type="ChEBI" id="CHEBI:60392"/>
        <dbReference type="EC" id="3.6.1.27"/>
    </reaction>
</comment>
<keyword evidence="6 17" id="KW-0812">Transmembrane</keyword>
<evidence type="ECO:0000313" key="18">
    <source>
        <dbReference type="EMBL" id="TCS96562.1"/>
    </source>
</evidence>
<dbReference type="RefSeq" id="WP_131922964.1">
    <property type="nucleotide sequence ID" value="NZ_SMAG01000001.1"/>
</dbReference>
<dbReference type="HAMAP" id="MF_01006">
    <property type="entry name" value="Undec_diphosphatase"/>
    <property type="match status" value="1"/>
</dbReference>
<keyword evidence="13 17" id="KW-0961">Cell wall biogenesis/degradation</keyword>
<evidence type="ECO:0000256" key="3">
    <source>
        <dbReference type="ARBA" id="ARBA00012374"/>
    </source>
</evidence>
<evidence type="ECO:0000256" key="9">
    <source>
        <dbReference type="ARBA" id="ARBA00022984"/>
    </source>
</evidence>
<evidence type="ECO:0000256" key="5">
    <source>
        <dbReference type="ARBA" id="ARBA00022475"/>
    </source>
</evidence>
<comment type="similarity">
    <text evidence="2 17">Belongs to the UppP family.</text>
</comment>
<keyword evidence="8 17" id="KW-0133">Cell shape</keyword>
<evidence type="ECO:0000256" key="1">
    <source>
        <dbReference type="ARBA" id="ARBA00004651"/>
    </source>
</evidence>
<name>A0A4R3LA49_9BACL</name>
<evidence type="ECO:0000256" key="15">
    <source>
        <dbReference type="ARBA" id="ARBA00032932"/>
    </source>
</evidence>
<dbReference type="GO" id="GO:0046677">
    <property type="term" value="P:response to antibiotic"/>
    <property type="evidence" value="ECO:0007669"/>
    <property type="project" value="UniProtKB-UniRule"/>
</dbReference>
<evidence type="ECO:0000256" key="12">
    <source>
        <dbReference type="ARBA" id="ARBA00023251"/>
    </source>
</evidence>
<dbReference type="GO" id="GO:0050380">
    <property type="term" value="F:undecaprenyl-diphosphatase activity"/>
    <property type="evidence" value="ECO:0007669"/>
    <property type="project" value="UniProtKB-UniRule"/>
</dbReference>
<evidence type="ECO:0000313" key="19">
    <source>
        <dbReference type="Proteomes" id="UP000294937"/>
    </source>
</evidence>
<dbReference type="PANTHER" id="PTHR30622:SF2">
    <property type="entry name" value="UNDECAPRENYL-DIPHOSPHATASE"/>
    <property type="match status" value="1"/>
</dbReference>
<comment type="caution">
    <text evidence="18">The sequence shown here is derived from an EMBL/GenBank/DDBJ whole genome shotgun (WGS) entry which is preliminary data.</text>
</comment>
<evidence type="ECO:0000256" key="14">
    <source>
        <dbReference type="ARBA" id="ARBA00032707"/>
    </source>
</evidence>
<comment type="function">
    <text evidence="17">Catalyzes the dephosphorylation of undecaprenyl diphosphate (UPP). Confers resistance to bacitracin.</text>
</comment>
<organism evidence="18 19">
    <name type="scientific">Hazenella coriacea</name>
    <dbReference type="NCBI Taxonomy" id="1179467"/>
    <lineage>
        <taxon>Bacteria</taxon>
        <taxon>Bacillati</taxon>
        <taxon>Bacillota</taxon>
        <taxon>Bacilli</taxon>
        <taxon>Bacillales</taxon>
        <taxon>Thermoactinomycetaceae</taxon>
        <taxon>Hazenella</taxon>
    </lineage>
</organism>
<evidence type="ECO:0000256" key="13">
    <source>
        <dbReference type="ARBA" id="ARBA00023316"/>
    </source>
</evidence>
<keyword evidence="7 17" id="KW-0378">Hydrolase</keyword>
<comment type="miscellaneous">
    <text evidence="17">Bacitracin is thought to be involved in the inhibition of peptidoglycan synthesis by sequestering undecaprenyl diphosphate, thereby reducing the pool of lipid carrier available.</text>
</comment>
<feature type="transmembrane region" description="Helical" evidence="17">
    <location>
        <begin position="44"/>
        <end position="63"/>
    </location>
</feature>
<keyword evidence="9 17" id="KW-0573">Peptidoglycan synthesis</keyword>
<keyword evidence="12 17" id="KW-0046">Antibiotic resistance</keyword>